<dbReference type="PROSITE" id="PS51257">
    <property type="entry name" value="PROKAR_LIPOPROTEIN"/>
    <property type="match status" value="1"/>
</dbReference>
<gene>
    <name evidence="1" type="ORF">DXA38_13400</name>
</gene>
<dbReference type="AlphaFoldDB" id="A0A3E2VU06"/>
<protein>
    <recommendedName>
        <fullName evidence="3">Lipoprotein</fullName>
    </recommendedName>
</protein>
<reference evidence="1 2" key="1">
    <citation type="submission" date="2018-08" db="EMBL/GenBank/DDBJ databases">
        <title>A genome reference for cultivated species of the human gut microbiota.</title>
        <authorList>
            <person name="Zou Y."/>
            <person name="Xue W."/>
            <person name="Luo G."/>
        </authorList>
    </citation>
    <scope>NUCLEOTIDE SEQUENCE [LARGE SCALE GENOMIC DNA]</scope>
    <source>
        <strain evidence="1 2">OF01-2LB</strain>
    </source>
</reference>
<evidence type="ECO:0000313" key="2">
    <source>
        <dbReference type="Proteomes" id="UP000260025"/>
    </source>
</evidence>
<dbReference type="RefSeq" id="WP_117443614.1">
    <property type="nucleotide sequence ID" value="NZ_JAJFEN010000012.1"/>
</dbReference>
<evidence type="ECO:0008006" key="3">
    <source>
        <dbReference type="Google" id="ProtNLM"/>
    </source>
</evidence>
<comment type="caution">
    <text evidence="1">The sequence shown here is derived from an EMBL/GenBank/DDBJ whole genome shotgun (WGS) entry which is preliminary data.</text>
</comment>
<proteinExistence type="predicted"/>
<dbReference type="EMBL" id="QVEV01000020">
    <property type="protein sequence ID" value="RGC14512.1"/>
    <property type="molecule type" value="Genomic_DNA"/>
</dbReference>
<sequence length="264" mass="30856">MNCRGIGIFLCAAAVLCGCSVQKEHAKEENIRLEILAKIDMLKATNGLHIEDTQDISSTQQYFKDEKMIDEKRNHDTDTIQTDIAFQKKELKQYQVRIHSDTSDPSGIDTVLQLKDDILHVYIVNHDNTYEKMQETPATSKDKEKFLSSLLFQKYIEEAKDCFRYQKQEQDANTVYTVELTDKEKFSAYINKTENKQEDIHFEELKLSYTADETTILKTDMKQRYRTSQDIQEQEYNRISTETTLHKTQRIAATKQAPEFLKLK</sequence>
<evidence type="ECO:0000313" key="1">
    <source>
        <dbReference type="EMBL" id="RGC14512.1"/>
    </source>
</evidence>
<dbReference type="OrthoDB" id="9933356at2"/>
<dbReference type="Proteomes" id="UP000260025">
    <property type="component" value="Unassembled WGS sequence"/>
</dbReference>
<organism evidence="1 2">
    <name type="scientific">Clostridium innocuum</name>
    <dbReference type="NCBI Taxonomy" id="1522"/>
    <lineage>
        <taxon>Bacteria</taxon>
        <taxon>Bacillati</taxon>
        <taxon>Bacillota</taxon>
        <taxon>Clostridia</taxon>
        <taxon>Eubacteriales</taxon>
        <taxon>Clostridiaceae</taxon>
        <taxon>Clostridium</taxon>
    </lineage>
</organism>
<name>A0A3E2VU06_CLOIN</name>
<accession>A0A3E2VU06</accession>